<sequence>MLPTRTLDDEEYFGPNFKPEEETLQVLVEILDYPHRQQPVEICKLEPYYISHIGPVNKYDLIIPFDTISSFQLIANGLLTKRVENHPLYLLCGPRQFGNTSIAFALDDLIRSNATNVHSKLFITTAVKVEHDEEFWHILGTAFNNDNT</sequence>
<proteinExistence type="predicted"/>
<keyword evidence="2" id="KW-1185">Reference proteome</keyword>
<evidence type="ECO:0000313" key="1">
    <source>
        <dbReference type="EMBL" id="OQR81872.1"/>
    </source>
</evidence>
<dbReference type="EMBL" id="JNBS01004880">
    <property type="protein sequence ID" value="OQR81872.1"/>
    <property type="molecule type" value="Genomic_DNA"/>
</dbReference>
<gene>
    <name evidence="1" type="ORF">THRCLA_23286</name>
</gene>
<organism evidence="1 2">
    <name type="scientific">Thraustotheca clavata</name>
    <dbReference type="NCBI Taxonomy" id="74557"/>
    <lineage>
        <taxon>Eukaryota</taxon>
        <taxon>Sar</taxon>
        <taxon>Stramenopiles</taxon>
        <taxon>Oomycota</taxon>
        <taxon>Saprolegniomycetes</taxon>
        <taxon>Saprolegniales</taxon>
        <taxon>Achlyaceae</taxon>
        <taxon>Thraustotheca</taxon>
    </lineage>
</organism>
<name>A0A1V9Y816_9STRA</name>
<protein>
    <recommendedName>
        <fullName evidence="3">Crinkler (CRN) family protein</fullName>
    </recommendedName>
</protein>
<dbReference type="Proteomes" id="UP000243217">
    <property type="component" value="Unassembled WGS sequence"/>
</dbReference>
<dbReference type="AlphaFoldDB" id="A0A1V9Y816"/>
<accession>A0A1V9Y816</accession>
<reference evidence="1 2" key="1">
    <citation type="journal article" date="2014" name="Genome Biol. Evol.">
        <title>The secreted proteins of Achlya hypogyna and Thraustotheca clavata identify the ancestral oomycete secretome and reveal gene acquisitions by horizontal gene transfer.</title>
        <authorList>
            <person name="Misner I."/>
            <person name="Blouin N."/>
            <person name="Leonard G."/>
            <person name="Richards T.A."/>
            <person name="Lane C.E."/>
        </authorList>
    </citation>
    <scope>NUCLEOTIDE SEQUENCE [LARGE SCALE GENOMIC DNA]</scope>
    <source>
        <strain evidence="1 2">ATCC 34112</strain>
    </source>
</reference>
<comment type="caution">
    <text evidence="1">The sequence shown here is derived from an EMBL/GenBank/DDBJ whole genome shotgun (WGS) entry which is preliminary data.</text>
</comment>
<evidence type="ECO:0008006" key="3">
    <source>
        <dbReference type="Google" id="ProtNLM"/>
    </source>
</evidence>
<evidence type="ECO:0000313" key="2">
    <source>
        <dbReference type="Proteomes" id="UP000243217"/>
    </source>
</evidence>